<keyword evidence="9" id="KW-1133">Transmembrane helix</keyword>
<comment type="caution">
    <text evidence="11">The sequence shown here is derived from an EMBL/GenBank/DDBJ whole genome shotgun (WGS) entry which is preliminary data.</text>
</comment>
<keyword evidence="9" id="KW-0472">Membrane</keyword>
<keyword evidence="9" id="KW-0812">Transmembrane</keyword>
<dbReference type="CDD" id="cd00707">
    <property type="entry name" value="Pancreat_lipase_like"/>
    <property type="match status" value="1"/>
</dbReference>
<keyword evidence="7" id="KW-1015">Disulfide bond</keyword>
<reference evidence="11 12" key="1">
    <citation type="submission" date="2024-08" db="EMBL/GenBank/DDBJ databases">
        <authorList>
            <person name="Will J Nash"/>
            <person name="Angela Man"/>
            <person name="Seanna McTaggart"/>
            <person name="Kendall Baker"/>
            <person name="Tom Barker"/>
            <person name="Leah Catchpole"/>
            <person name="Alex Durrant"/>
            <person name="Karim Gharbi"/>
            <person name="Naomi Irish"/>
            <person name="Gemy Kaithakottil"/>
            <person name="Debby Ku"/>
            <person name="Aaliyah Providence"/>
            <person name="Felix Shaw"/>
            <person name="David Swarbreck"/>
            <person name="Chris Watkins"/>
            <person name="Ann M. McCartney"/>
            <person name="Giulio Formenti"/>
            <person name="Alice Mouton"/>
            <person name="Noel Vella"/>
            <person name="Bjorn M von Reumont"/>
            <person name="Adriana Vella"/>
            <person name="Wilfried Haerty"/>
        </authorList>
    </citation>
    <scope>NUCLEOTIDE SEQUENCE [LARGE SCALE GENOMIC DNA]</scope>
</reference>
<gene>
    <name evidence="11" type="ORF">XYLVIOL_LOCUS1046</name>
</gene>
<dbReference type="InterPro" id="IPR013818">
    <property type="entry name" value="Lipase"/>
</dbReference>
<evidence type="ECO:0000256" key="2">
    <source>
        <dbReference type="ARBA" id="ARBA00004613"/>
    </source>
</evidence>
<dbReference type="SUPFAM" id="SSF53474">
    <property type="entry name" value="alpha/beta-Hydrolases"/>
    <property type="match status" value="1"/>
</dbReference>
<evidence type="ECO:0000256" key="7">
    <source>
        <dbReference type="ARBA" id="ARBA00023157"/>
    </source>
</evidence>
<evidence type="ECO:0000259" key="10">
    <source>
        <dbReference type="Pfam" id="PF00151"/>
    </source>
</evidence>
<dbReference type="PRINTS" id="PR00821">
    <property type="entry name" value="TAGLIPASE"/>
</dbReference>
<dbReference type="Pfam" id="PF00151">
    <property type="entry name" value="Lipase"/>
    <property type="match status" value="1"/>
</dbReference>
<evidence type="ECO:0000256" key="3">
    <source>
        <dbReference type="ARBA" id="ARBA00010701"/>
    </source>
</evidence>
<dbReference type="EC" id="3.1.1.32" evidence="4"/>
<accession>A0ABP1N4G4</accession>
<organism evidence="11 12">
    <name type="scientific">Xylocopa violacea</name>
    <name type="common">Violet carpenter bee</name>
    <name type="synonym">Apis violacea</name>
    <dbReference type="NCBI Taxonomy" id="135666"/>
    <lineage>
        <taxon>Eukaryota</taxon>
        <taxon>Metazoa</taxon>
        <taxon>Ecdysozoa</taxon>
        <taxon>Arthropoda</taxon>
        <taxon>Hexapoda</taxon>
        <taxon>Insecta</taxon>
        <taxon>Pterygota</taxon>
        <taxon>Neoptera</taxon>
        <taxon>Endopterygota</taxon>
        <taxon>Hymenoptera</taxon>
        <taxon>Apocrita</taxon>
        <taxon>Aculeata</taxon>
        <taxon>Apoidea</taxon>
        <taxon>Anthophila</taxon>
        <taxon>Apidae</taxon>
        <taxon>Xylocopa</taxon>
        <taxon>Xylocopa</taxon>
    </lineage>
</organism>
<sequence length="367" mass="40503">MWCFLKMRKVIVVNLSSCIVVASIVLFNFVICQAWDSGLRQRYDGYGEDWIFIPDGNGQPQVAVLKQPETDERGIFDESQVSYILYTRSASENGIQLYTNDTKLLSKSSFNPSSQTKFITHGWKSSAMSAGLVNMKDEYLKYNDYNVIMVDWQPLAASTFYLGPMRNTERVGRTAAEFIDFLVAETGIETENIHFLGHSLGAHVAGNVGSSITSGRLGRITGLDPALPGFHLLTSDKNRLDPTDAMFVDIIHSCGGVLGFLQALGSVDFYPNAGTAIQPGCCCIPEVIEACSHGRSYVYFTESIGSKTGFLASKCDTWDQFLQGDCNHSKVTLMGEHVDKTATGTYYLRTKSDPPYAEQTEITDNSI</sequence>
<evidence type="ECO:0000256" key="6">
    <source>
        <dbReference type="ARBA" id="ARBA00022801"/>
    </source>
</evidence>
<evidence type="ECO:0000256" key="1">
    <source>
        <dbReference type="ARBA" id="ARBA00000111"/>
    </source>
</evidence>
<name>A0ABP1N4G4_XYLVO</name>
<dbReference type="InterPro" id="IPR029058">
    <property type="entry name" value="AB_hydrolase_fold"/>
</dbReference>
<dbReference type="PANTHER" id="PTHR11610">
    <property type="entry name" value="LIPASE"/>
    <property type="match status" value="1"/>
</dbReference>
<dbReference type="InterPro" id="IPR033906">
    <property type="entry name" value="Lipase_N"/>
</dbReference>
<evidence type="ECO:0000256" key="8">
    <source>
        <dbReference type="RuleBase" id="RU004262"/>
    </source>
</evidence>
<evidence type="ECO:0000256" key="9">
    <source>
        <dbReference type="SAM" id="Phobius"/>
    </source>
</evidence>
<dbReference type="Gene3D" id="3.40.50.1820">
    <property type="entry name" value="alpha/beta hydrolase"/>
    <property type="match status" value="1"/>
</dbReference>
<feature type="domain" description="Lipase" evidence="10">
    <location>
        <begin position="66"/>
        <end position="356"/>
    </location>
</feature>
<evidence type="ECO:0000256" key="4">
    <source>
        <dbReference type="ARBA" id="ARBA00013179"/>
    </source>
</evidence>
<dbReference type="PANTHER" id="PTHR11610:SF173">
    <property type="entry name" value="LIPASE DOMAIN-CONTAINING PROTEIN-RELATED"/>
    <property type="match status" value="1"/>
</dbReference>
<dbReference type="InterPro" id="IPR000734">
    <property type="entry name" value="TAG_lipase"/>
</dbReference>
<comment type="similarity">
    <text evidence="3 8">Belongs to the AB hydrolase superfamily. Lipase family.</text>
</comment>
<comment type="subcellular location">
    <subcellularLocation>
        <location evidence="2">Secreted</location>
    </subcellularLocation>
</comment>
<keyword evidence="6" id="KW-0378">Hydrolase</keyword>
<proteinExistence type="inferred from homology"/>
<evidence type="ECO:0000256" key="5">
    <source>
        <dbReference type="ARBA" id="ARBA00022525"/>
    </source>
</evidence>
<evidence type="ECO:0000313" key="11">
    <source>
        <dbReference type="EMBL" id="CAL7934488.1"/>
    </source>
</evidence>
<comment type="catalytic activity">
    <reaction evidence="1">
        <text>a 1,2-diacyl-sn-glycero-3-phosphocholine + H2O = a 2-acyl-sn-glycero-3-phosphocholine + a fatty acid + H(+)</text>
        <dbReference type="Rhea" id="RHEA:18689"/>
        <dbReference type="ChEBI" id="CHEBI:15377"/>
        <dbReference type="ChEBI" id="CHEBI:15378"/>
        <dbReference type="ChEBI" id="CHEBI:28868"/>
        <dbReference type="ChEBI" id="CHEBI:57643"/>
        <dbReference type="ChEBI" id="CHEBI:57875"/>
        <dbReference type="EC" id="3.1.1.32"/>
    </reaction>
</comment>
<evidence type="ECO:0000313" key="12">
    <source>
        <dbReference type="Proteomes" id="UP001642520"/>
    </source>
</evidence>
<dbReference type="Proteomes" id="UP001642520">
    <property type="component" value="Unassembled WGS sequence"/>
</dbReference>
<feature type="transmembrane region" description="Helical" evidence="9">
    <location>
        <begin position="12"/>
        <end position="31"/>
    </location>
</feature>
<keyword evidence="5" id="KW-0964">Secreted</keyword>
<keyword evidence="12" id="KW-1185">Reference proteome</keyword>
<dbReference type="EMBL" id="CAXAJV020001281">
    <property type="protein sequence ID" value="CAL7934488.1"/>
    <property type="molecule type" value="Genomic_DNA"/>
</dbReference>
<protein>
    <recommendedName>
        <fullName evidence="4">phospholipase A1</fullName>
        <ecNumber evidence="4">3.1.1.32</ecNumber>
    </recommendedName>
</protein>